<sequence>MAAAFGKGVPLEELFGNPFLEKRERVNVEEEGATRYCIMMDEMIGSRTRPWNPQRMPIKPVQVEETKKNLTQGFIEFAVFAPFDKFYSRG</sequence>
<organism evidence="1 2">
    <name type="scientific">Parascaris equorum</name>
    <name type="common">Equine roundworm</name>
    <dbReference type="NCBI Taxonomy" id="6256"/>
    <lineage>
        <taxon>Eukaryota</taxon>
        <taxon>Metazoa</taxon>
        <taxon>Ecdysozoa</taxon>
        <taxon>Nematoda</taxon>
        <taxon>Chromadorea</taxon>
        <taxon>Rhabditida</taxon>
        <taxon>Spirurina</taxon>
        <taxon>Ascaridomorpha</taxon>
        <taxon>Ascaridoidea</taxon>
        <taxon>Ascarididae</taxon>
        <taxon>Parascaris</taxon>
    </lineage>
</organism>
<keyword evidence="1" id="KW-1185">Reference proteome</keyword>
<dbReference type="AlphaFoldDB" id="A0A914RI12"/>
<evidence type="ECO:0000313" key="2">
    <source>
        <dbReference type="WBParaSite" id="PEQ_0000138201-mRNA-1"/>
    </source>
</evidence>
<name>A0A914RI12_PAREQ</name>
<dbReference type="WBParaSite" id="PEQ_0000138201-mRNA-1">
    <property type="protein sequence ID" value="PEQ_0000138201-mRNA-1"/>
    <property type="gene ID" value="PEQ_0000138201"/>
</dbReference>
<evidence type="ECO:0000313" key="1">
    <source>
        <dbReference type="Proteomes" id="UP000887564"/>
    </source>
</evidence>
<reference evidence="2" key="1">
    <citation type="submission" date="2022-11" db="UniProtKB">
        <authorList>
            <consortium name="WormBaseParasite"/>
        </authorList>
    </citation>
    <scope>IDENTIFICATION</scope>
</reference>
<dbReference type="Proteomes" id="UP000887564">
    <property type="component" value="Unplaced"/>
</dbReference>
<protein>
    <submittedName>
        <fullName evidence="2">Uncharacterized protein</fullName>
    </submittedName>
</protein>
<proteinExistence type="predicted"/>
<accession>A0A914RI12</accession>